<reference evidence="7" key="1">
    <citation type="submission" date="2021-01" db="EMBL/GenBank/DDBJ databases">
        <authorList>
            <person name="Corre E."/>
            <person name="Pelletier E."/>
            <person name="Niang G."/>
            <person name="Scheremetjew M."/>
            <person name="Finn R."/>
            <person name="Kale V."/>
            <person name="Holt S."/>
            <person name="Cochrane G."/>
            <person name="Meng A."/>
            <person name="Brown T."/>
            <person name="Cohen L."/>
        </authorList>
    </citation>
    <scope>NUCLEOTIDE SEQUENCE</scope>
    <source>
        <strain evidence="7">Pop2</strain>
    </source>
</reference>
<evidence type="ECO:0000256" key="3">
    <source>
        <dbReference type="ARBA" id="ARBA00022691"/>
    </source>
</evidence>
<feature type="domain" description="O-methyltransferase C-terminal" evidence="5">
    <location>
        <begin position="121"/>
        <end position="324"/>
    </location>
</feature>
<dbReference type="PROSITE" id="PS51683">
    <property type="entry name" value="SAM_OMT_II"/>
    <property type="match status" value="1"/>
</dbReference>
<dbReference type="InterPro" id="IPR001077">
    <property type="entry name" value="COMT_C"/>
</dbReference>
<dbReference type="Gene3D" id="3.40.50.150">
    <property type="entry name" value="Vaccinia Virus protein VP39"/>
    <property type="match status" value="1"/>
</dbReference>
<evidence type="ECO:0000259" key="5">
    <source>
        <dbReference type="Pfam" id="PF00891"/>
    </source>
</evidence>
<keyword evidence="1" id="KW-0489">Methyltransferase</keyword>
<proteinExistence type="predicted"/>
<feature type="domain" description="O-methyltransferase dimerisation" evidence="6">
    <location>
        <begin position="25"/>
        <end position="94"/>
    </location>
</feature>
<feature type="active site" description="Proton acceptor" evidence="4">
    <location>
        <position position="253"/>
    </location>
</feature>
<dbReference type="SUPFAM" id="SSF46785">
    <property type="entry name" value="Winged helix' DNA-binding domain"/>
    <property type="match status" value="1"/>
</dbReference>
<accession>A0A7S1ZKT8</accession>
<protein>
    <recommendedName>
        <fullName evidence="8">O-methyltransferase domain-containing protein</fullName>
    </recommendedName>
</protein>
<evidence type="ECO:0000256" key="4">
    <source>
        <dbReference type="PIRSR" id="PIRSR005739-1"/>
    </source>
</evidence>
<dbReference type="InterPro" id="IPR036390">
    <property type="entry name" value="WH_DNA-bd_sf"/>
</dbReference>
<dbReference type="AlphaFoldDB" id="A0A7S1ZKT8"/>
<organism evidence="7">
    <name type="scientific">Ditylum brightwellii</name>
    <dbReference type="NCBI Taxonomy" id="49249"/>
    <lineage>
        <taxon>Eukaryota</taxon>
        <taxon>Sar</taxon>
        <taxon>Stramenopiles</taxon>
        <taxon>Ochrophyta</taxon>
        <taxon>Bacillariophyta</taxon>
        <taxon>Mediophyceae</taxon>
        <taxon>Lithodesmiophycidae</taxon>
        <taxon>Lithodesmiales</taxon>
        <taxon>Lithodesmiaceae</taxon>
        <taxon>Ditylum</taxon>
    </lineage>
</organism>
<dbReference type="PIRSF" id="PIRSF005739">
    <property type="entry name" value="O-mtase"/>
    <property type="match status" value="1"/>
</dbReference>
<dbReference type="PANTHER" id="PTHR43712">
    <property type="entry name" value="PUTATIVE (AFU_ORTHOLOGUE AFUA_4G14580)-RELATED"/>
    <property type="match status" value="1"/>
</dbReference>
<evidence type="ECO:0008006" key="8">
    <source>
        <dbReference type="Google" id="ProtNLM"/>
    </source>
</evidence>
<dbReference type="InterPro" id="IPR016461">
    <property type="entry name" value="COMT-like"/>
</dbReference>
<dbReference type="Pfam" id="PF00891">
    <property type="entry name" value="Methyltransf_2"/>
    <property type="match status" value="1"/>
</dbReference>
<keyword evidence="3" id="KW-0949">S-adenosyl-L-methionine</keyword>
<evidence type="ECO:0000256" key="1">
    <source>
        <dbReference type="ARBA" id="ARBA00022603"/>
    </source>
</evidence>
<evidence type="ECO:0000256" key="2">
    <source>
        <dbReference type="ARBA" id="ARBA00022679"/>
    </source>
</evidence>
<dbReference type="InterPro" id="IPR036388">
    <property type="entry name" value="WH-like_DNA-bd_sf"/>
</dbReference>
<dbReference type="GO" id="GO:0008171">
    <property type="term" value="F:O-methyltransferase activity"/>
    <property type="evidence" value="ECO:0007669"/>
    <property type="project" value="InterPro"/>
</dbReference>
<dbReference type="InterPro" id="IPR029063">
    <property type="entry name" value="SAM-dependent_MTases_sf"/>
</dbReference>
<dbReference type="PANTHER" id="PTHR43712:SF2">
    <property type="entry name" value="O-METHYLTRANSFERASE CICE"/>
    <property type="match status" value="1"/>
</dbReference>
<dbReference type="Gene3D" id="1.10.10.10">
    <property type="entry name" value="Winged helix-like DNA-binding domain superfamily/Winged helix DNA-binding domain"/>
    <property type="match status" value="1"/>
</dbReference>
<dbReference type="GO" id="GO:0046983">
    <property type="term" value="F:protein dimerization activity"/>
    <property type="evidence" value="ECO:0007669"/>
    <property type="project" value="InterPro"/>
</dbReference>
<sequence>MSLTNTKNVETAIAPPAIKGFLPQLILSKALNIVSELGIADLLADKKLTVTELAQASDTDAKSLFRLLRLLASHEIFEVHPDEKISNTANSQFLRSDVPGSQRNFIRMMGSNWMWHILNQMDNSIKTGKSAFNKAFPDALNLFQYFKEVNPAGGKIFSQSMSSMSASLDATVATSYDYSVFRSLLDIGGAEGNLLKEIKSINPEINATLFELPHVIEQVKQAPSAKVLSFEAGNFFEEIKTQADAILIKYVLHNWNDQDSLQILQNCRKALPAGGKLLIAEMLIDNNKPQVFEKSMDMVMLTLLNSAERTEAEFRSLLASAGFELTRVIPTKSPLFIIEAIPV</sequence>
<name>A0A7S1ZKT8_9STRA</name>
<evidence type="ECO:0000259" key="6">
    <source>
        <dbReference type="Pfam" id="PF08100"/>
    </source>
</evidence>
<keyword evidence="2" id="KW-0808">Transferase</keyword>
<gene>
    <name evidence="7" type="ORF">DBRI1063_LOCUS16962</name>
</gene>
<dbReference type="EMBL" id="HBGN01026370">
    <property type="protein sequence ID" value="CAD9341782.1"/>
    <property type="molecule type" value="Transcribed_RNA"/>
</dbReference>
<dbReference type="InterPro" id="IPR012967">
    <property type="entry name" value="COMT_dimerisation"/>
</dbReference>
<dbReference type="GO" id="GO:0032259">
    <property type="term" value="P:methylation"/>
    <property type="evidence" value="ECO:0007669"/>
    <property type="project" value="UniProtKB-KW"/>
</dbReference>
<dbReference type="SUPFAM" id="SSF53335">
    <property type="entry name" value="S-adenosyl-L-methionine-dependent methyltransferases"/>
    <property type="match status" value="1"/>
</dbReference>
<evidence type="ECO:0000313" key="7">
    <source>
        <dbReference type="EMBL" id="CAD9341782.1"/>
    </source>
</evidence>
<dbReference type="Pfam" id="PF08100">
    <property type="entry name" value="Dimerisation"/>
    <property type="match status" value="1"/>
</dbReference>